<feature type="compositionally biased region" description="Polar residues" evidence="1">
    <location>
        <begin position="62"/>
        <end position="73"/>
    </location>
</feature>
<protein>
    <submittedName>
        <fullName evidence="3">Uncharacterized protein</fullName>
    </submittedName>
</protein>
<organism evidence="3 4">
    <name type="scientific">Alosa alosa</name>
    <name type="common">allis shad</name>
    <dbReference type="NCBI Taxonomy" id="278164"/>
    <lineage>
        <taxon>Eukaryota</taxon>
        <taxon>Metazoa</taxon>
        <taxon>Chordata</taxon>
        <taxon>Craniata</taxon>
        <taxon>Vertebrata</taxon>
        <taxon>Euteleostomi</taxon>
        <taxon>Actinopterygii</taxon>
        <taxon>Neopterygii</taxon>
        <taxon>Teleostei</taxon>
        <taxon>Clupei</taxon>
        <taxon>Clupeiformes</taxon>
        <taxon>Clupeoidei</taxon>
        <taxon>Clupeidae</taxon>
        <taxon>Alosa</taxon>
    </lineage>
</organism>
<keyword evidence="2" id="KW-0732">Signal</keyword>
<keyword evidence="4" id="KW-1185">Reference proteome</keyword>
<feature type="chain" id="PRO_5043383545" evidence="2">
    <location>
        <begin position="20"/>
        <end position="147"/>
    </location>
</feature>
<dbReference type="AlphaFoldDB" id="A0AAV6FQL6"/>
<reference evidence="3" key="1">
    <citation type="submission" date="2020-10" db="EMBL/GenBank/DDBJ databases">
        <title>Chromosome-scale genome assembly of the Allis shad, Alosa alosa.</title>
        <authorList>
            <person name="Margot Z."/>
            <person name="Christophe K."/>
            <person name="Cabau C."/>
            <person name="Louis A."/>
            <person name="Berthelot C."/>
            <person name="Parey E."/>
            <person name="Roest Crollius H."/>
            <person name="Montfort J."/>
            <person name="Robinson-Rechavi M."/>
            <person name="Bucao C."/>
            <person name="Bouchez O."/>
            <person name="Gislard M."/>
            <person name="Lluch J."/>
            <person name="Milhes M."/>
            <person name="Lampietro C."/>
            <person name="Lopez Roques C."/>
            <person name="Donnadieu C."/>
            <person name="Braasch I."/>
            <person name="Desvignes T."/>
            <person name="Postlethwait J."/>
            <person name="Bobe J."/>
            <person name="Guiguen Y."/>
        </authorList>
    </citation>
    <scope>NUCLEOTIDE SEQUENCE</scope>
    <source>
        <strain evidence="3">M-15738</strain>
        <tissue evidence="3">Blood</tissue>
    </source>
</reference>
<comment type="caution">
    <text evidence="3">The sequence shown here is derived from an EMBL/GenBank/DDBJ whole genome shotgun (WGS) entry which is preliminary data.</text>
</comment>
<dbReference type="Proteomes" id="UP000823561">
    <property type="component" value="Chromosome 20"/>
</dbReference>
<feature type="compositionally biased region" description="Acidic residues" evidence="1">
    <location>
        <begin position="96"/>
        <end position="107"/>
    </location>
</feature>
<accession>A0AAV6FQL6</accession>
<evidence type="ECO:0000313" key="3">
    <source>
        <dbReference type="EMBL" id="KAG5264774.1"/>
    </source>
</evidence>
<dbReference type="EMBL" id="JADWDJ010000020">
    <property type="protein sequence ID" value="KAG5264774.1"/>
    <property type="molecule type" value="Genomic_DNA"/>
</dbReference>
<feature type="region of interest" description="Disordered" evidence="1">
    <location>
        <begin position="26"/>
        <end position="147"/>
    </location>
</feature>
<feature type="compositionally biased region" description="Basic residues" evidence="1">
    <location>
        <begin position="129"/>
        <end position="147"/>
    </location>
</feature>
<proteinExistence type="predicted"/>
<evidence type="ECO:0000313" key="4">
    <source>
        <dbReference type="Proteomes" id="UP000823561"/>
    </source>
</evidence>
<evidence type="ECO:0000256" key="2">
    <source>
        <dbReference type="SAM" id="SignalP"/>
    </source>
</evidence>
<feature type="signal peptide" evidence="2">
    <location>
        <begin position="1"/>
        <end position="19"/>
    </location>
</feature>
<name>A0AAV6FQL6_9TELE</name>
<gene>
    <name evidence="3" type="ORF">AALO_G00257890</name>
</gene>
<sequence length="147" mass="15715">MLSRNILILCSLGVLLVKADLEAGTDPQAMSTDQDSTSDEAPTGNMNAVFPHLPNDEPQYYNGGTTDLSSTSAEAGGNGQKLNDVHAADSTKTSTEEQDENESADSDEAVKNVPVQHSAKSQKPAAAVGKRRKPATTKRRSRPRRHI</sequence>
<evidence type="ECO:0000256" key="1">
    <source>
        <dbReference type="SAM" id="MobiDB-lite"/>
    </source>
</evidence>